<evidence type="ECO:0000256" key="3">
    <source>
        <dbReference type="ARBA" id="ARBA00022448"/>
    </source>
</evidence>
<evidence type="ECO:0000313" key="10">
    <source>
        <dbReference type="Proteomes" id="UP000092819"/>
    </source>
</evidence>
<dbReference type="Pfam" id="PF01032">
    <property type="entry name" value="FecCD"/>
    <property type="match status" value="1"/>
</dbReference>
<organism evidence="9 10">
    <name type="scientific">Vibrio celticus</name>
    <dbReference type="NCBI Taxonomy" id="446372"/>
    <lineage>
        <taxon>Bacteria</taxon>
        <taxon>Pseudomonadati</taxon>
        <taxon>Pseudomonadota</taxon>
        <taxon>Gammaproteobacteria</taxon>
        <taxon>Vibrionales</taxon>
        <taxon>Vibrionaceae</taxon>
        <taxon>Vibrio</taxon>
    </lineage>
</organism>
<evidence type="ECO:0000256" key="6">
    <source>
        <dbReference type="ARBA" id="ARBA00022989"/>
    </source>
</evidence>
<dbReference type="GO" id="GO:0005886">
    <property type="term" value="C:plasma membrane"/>
    <property type="evidence" value="ECO:0007669"/>
    <property type="project" value="UniProtKB-SubCell"/>
</dbReference>
<keyword evidence="3" id="KW-0813">Transport</keyword>
<feature type="transmembrane region" description="Helical" evidence="8">
    <location>
        <begin position="201"/>
        <end position="222"/>
    </location>
</feature>
<feature type="transmembrane region" description="Helical" evidence="8">
    <location>
        <begin position="52"/>
        <end position="72"/>
    </location>
</feature>
<dbReference type="GO" id="GO:0022857">
    <property type="term" value="F:transmembrane transporter activity"/>
    <property type="evidence" value="ECO:0007669"/>
    <property type="project" value="InterPro"/>
</dbReference>
<protein>
    <submittedName>
        <fullName evidence="9">Iron(3+)-hydroxamate import system permease protein FhuB</fullName>
    </submittedName>
</protein>
<dbReference type="AlphaFoldDB" id="A0A1C3JEV8"/>
<name>A0A1C3JEV8_9VIBR</name>
<dbReference type="Gene3D" id="1.10.3470.10">
    <property type="entry name" value="ABC transporter involved in vitamin B12 uptake, BtuC"/>
    <property type="match status" value="1"/>
</dbReference>
<evidence type="ECO:0000256" key="8">
    <source>
        <dbReference type="SAM" id="Phobius"/>
    </source>
</evidence>
<dbReference type="GO" id="GO:0033214">
    <property type="term" value="P:siderophore-iron import into cell"/>
    <property type="evidence" value="ECO:0007669"/>
    <property type="project" value="TreeGrafter"/>
</dbReference>
<proteinExistence type="inferred from homology"/>
<keyword evidence="10" id="KW-1185">Reference proteome</keyword>
<accession>A0A1C3JEV8</accession>
<evidence type="ECO:0000256" key="5">
    <source>
        <dbReference type="ARBA" id="ARBA00022692"/>
    </source>
</evidence>
<evidence type="ECO:0000256" key="7">
    <source>
        <dbReference type="ARBA" id="ARBA00023136"/>
    </source>
</evidence>
<keyword evidence="5 8" id="KW-0812">Transmembrane</keyword>
<dbReference type="PANTHER" id="PTHR30472">
    <property type="entry name" value="FERRIC ENTEROBACTIN TRANSPORT SYSTEM PERMEASE PROTEIN"/>
    <property type="match status" value="1"/>
</dbReference>
<dbReference type="CDD" id="cd06550">
    <property type="entry name" value="TM_ABC_iron-siderophores_like"/>
    <property type="match status" value="1"/>
</dbReference>
<gene>
    <name evidence="9" type="primary">fhuB_3</name>
    <name evidence="9" type="ORF">VCE7224_02433</name>
</gene>
<dbReference type="Proteomes" id="UP000092819">
    <property type="component" value="Unassembled WGS sequence"/>
</dbReference>
<feature type="transmembrane region" description="Helical" evidence="8">
    <location>
        <begin position="149"/>
        <end position="170"/>
    </location>
</feature>
<evidence type="ECO:0000256" key="4">
    <source>
        <dbReference type="ARBA" id="ARBA00022475"/>
    </source>
</evidence>
<evidence type="ECO:0000256" key="1">
    <source>
        <dbReference type="ARBA" id="ARBA00004651"/>
    </source>
</evidence>
<feature type="transmembrane region" description="Helical" evidence="8">
    <location>
        <begin position="265"/>
        <end position="287"/>
    </location>
</feature>
<comment type="subcellular location">
    <subcellularLocation>
        <location evidence="1">Cell membrane</location>
        <topology evidence="1">Multi-pass membrane protein</topology>
    </subcellularLocation>
</comment>
<feature type="transmembrane region" description="Helical" evidence="8">
    <location>
        <begin position="17"/>
        <end position="40"/>
    </location>
</feature>
<sequence length="295" mass="30300">MFCNDVLSTLTPNAPQIVLAGLAGLAELAGFALACGGTLLQTLFRNPLASPDISGVSTSSVLMIACLLVVFPGASHNMIVLAGLTGALAVIALLFWGLKSQLSVSQLALFGIVISAFTGTATHILLTFGSTTSTVTLMWLSGTTYGTSAGSIMPLAITIALSLIVMVPILRSLDITPLGEVIPQVVGIALTPYRLVLLGVAALLTAVAISTVGAISFVGLLAPHCARLLGLYRHVHLIPAAGLTGASLLIWADGIGRSLMPPSEIAAGLVVSILGSLCFLLLLLIGYRKQRHGID</sequence>
<keyword evidence="6 8" id="KW-1133">Transmembrane helix</keyword>
<feature type="transmembrane region" description="Helical" evidence="8">
    <location>
        <begin position="234"/>
        <end position="253"/>
    </location>
</feature>
<dbReference type="InterPro" id="IPR037294">
    <property type="entry name" value="ABC_BtuC-like"/>
</dbReference>
<reference evidence="10" key="1">
    <citation type="submission" date="2016-06" db="EMBL/GenBank/DDBJ databases">
        <authorList>
            <person name="Rodrigo-Torres L."/>
            <person name="Arahal D.R."/>
        </authorList>
    </citation>
    <scope>NUCLEOTIDE SEQUENCE [LARGE SCALE GENOMIC DNA]</scope>
    <source>
        <strain evidence="10">CECT 7224</strain>
    </source>
</reference>
<comment type="similarity">
    <text evidence="2">Belongs to the binding-protein-dependent transport system permease family. FecCD subfamily.</text>
</comment>
<feature type="transmembrane region" description="Helical" evidence="8">
    <location>
        <begin position="107"/>
        <end position="129"/>
    </location>
</feature>
<keyword evidence="7 8" id="KW-0472">Membrane</keyword>
<feature type="transmembrane region" description="Helical" evidence="8">
    <location>
        <begin position="78"/>
        <end position="98"/>
    </location>
</feature>
<keyword evidence="4" id="KW-1003">Cell membrane</keyword>
<dbReference type="PANTHER" id="PTHR30472:SF37">
    <property type="entry name" value="FE(3+) DICITRATE TRANSPORT SYSTEM PERMEASE PROTEIN FECD-RELATED"/>
    <property type="match status" value="1"/>
</dbReference>
<dbReference type="SUPFAM" id="SSF81345">
    <property type="entry name" value="ABC transporter involved in vitamin B12 uptake, BtuC"/>
    <property type="match status" value="1"/>
</dbReference>
<evidence type="ECO:0000256" key="2">
    <source>
        <dbReference type="ARBA" id="ARBA00007935"/>
    </source>
</evidence>
<dbReference type="EMBL" id="FLQZ01000050">
    <property type="protein sequence ID" value="SBT13683.1"/>
    <property type="molecule type" value="Genomic_DNA"/>
</dbReference>
<evidence type="ECO:0000313" key="9">
    <source>
        <dbReference type="EMBL" id="SBT13683.1"/>
    </source>
</evidence>
<dbReference type="InterPro" id="IPR000522">
    <property type="entry name" value="ABC_transptr_permease_BtuC"/>
</dbReference>
<dbReference type="RefSeq" id="WP_065676593.1">
    <property type="nucleotide sequence ID" value="NZ_AP025463.1"/>
</dbReference>